<dbReference type="InterPro" id="IPR004101">
    <property type="entry name" value="Mur_ligase_C"/>
</dbReference>
<dbReference type="SUPFAM" id="SSF53244">
    <property type="entry name" value="MurD-like peptide ligases, peptide-binding domain"/>
    <property type="match status" value="1"/>
</dbReference>
<dbReference type="PANTHER" id="PTHR11136:SF0">
    <property type="entry name" value="DIHYDROFOLATE SYNTHETASE-RELATED"/>
    <property type="match status" value="1"/>
</dbReference>
<comment type="caution">
    <text evidence="13">The sequence shown here is derived from an EMBL/GenBank/DDBJ whole genome shotgun (WGS) entry which is preliminary data.</text>
</comment>
<dbReference type="Pfam" id="PF02875">
    <property type="entry name" value="Mur_ligase_C"/>
    <property type="match status" value="1"/>
</dbReference>
<reference evidence="13 14" key="1">
    <citation type="submission" date="2020-08" db="EMBL/GenBank/DDBJ databases">
        <title>Winkia gen. nov., sp. nov., isolated from faeces of the Anser albifrons in China.</title>
        <authorList>
            <person name="Liu Q."/>
        </authorList>
    </citation>
    <scope>NUCLEOTIDE SEQUENCE [LARGE SCALE GENOMIC DNA]</scope>
    <source>
        <strain evidence="13 14">C62</strain>
    </source>
</reference>
<dbReference type="InterPro" id="IPR018109">
    <property type="entry name" value="Folylpolyglutamate_synth_CS"/>
</dbReference>
<evidence type="ECO:0000313" key="14">
    <source>
        <dbReference type="Proteomes" id="UP000627538"/>
    </source>
</evidence>
<keyword evidence="14" id="KW-1185">Reference proteome</keyword>
<keyword evidence="6" id="KW-0547">Nucleotide-binding</keyword>
<dbReference type="InterPro" id="IPR001645">
    <property type="entry name" value="Folylpolyglutamate_synth"/>
</dbReference>
<dbReference type="InterPro" id="IPR036615">
    <property type="entry name" value="Mur_ligase_C_dom_sf"/>
</dbReference>
<dbReference type="Gene3D" id="3.90.190.20">
    <property type="entry name" value="Mur ligase, C-terminal domain"/>
    <property type="match status" value="1"/>
</dbReference>
<evidence type="ECO:0000256" key="1">
    <source>
        <dbReference type="ARBA" id="ARBA00001946"/>
    </source>
</evidence>
<protein>
    <recommendedName>
        <fullName evidence="3">tetrahydrofolate synthase</fullName>
        <ecNumber evidence="3">6.3.2.17</ecNumber>
    </recommendedName>
    <alternativeName>
        <fullName evidence="9">Tetrahydrofolylpolyglutamate synthase</fullName>
    </alternativeName>
</protein>
<dbReference type="SUPFAM" id="SSF53623">
    <property type="entry name" value="MurD-like peptide ligases, catalytic domain"/>
    <property type="match status" value="1"/>
</dbReference>
<dbReference type="FunFam" id="3.40.1190.10:FF:000011">
    <property type="entry name" value="Folylpolyglutamate synthase/dihydrofolate synthase"/>
    <property type="match status" value="1"/>
</dbReference>
<evidence type="ECO:0000256" key="6">
    <source>
        <dbReference type="ARBA" id="ARBA00022741"/>
    </source>
</evidence>
<dbReference type="EC" id="6.3.2.17" evidence="3"/>
<evidence type="ECO:0000256" key="2">
    <source>
        <dbReference type="ARBA" id="ARBA00008276"/>
    </source>
</evidence>
<keyword evidence="7" id="KW-0067">ATP-binding</keyword>
<evidence type="ECO:0000256" key="8">
    <source>
        <dbReference type="ARBA" id="ARBA00022842"/>
    </source>
</evidence>
<dbReference type="PROSITE" id="PS01011">
    <property type="entry name" value="FOLYLPOLYGLU_SYNT_1"/>
    <property type="match status" value="1"/>
</dbReference>
<dbReference type="Proteomes" id="UP000627538">
    <property type="component" value="Unassembled WGS sequence"/>
</dbReference>
<keyword evidence="4" id="KW-0436">Ligase</keyword>
<comment type="similarity">
    <text evidence="2">Belongs to the folylpolyglutamate synthase family.</text>
</comment>
<evidence type="ECO:0000256" key="11">
    <source>
        <dbReference type="SAM" id="MobiDB-lite"/>
    </source>
</evidence>
<dbReference type="Gene3D" id="3.40.1190.10">
    <property type="entry name" value="Mur-like, catalytic domain"/>
    <property type="match status" value="1"/>
</dbReference>
<evidence type="ECO:0000313" key="13">
    <source>
        <dbReference type="EMBL" id="MBD3689010.1"/>
    </source>
</evidence>
<name>A0A8I0G717_9ACTO</name>
<accession>A0A8I0G717</accession>
<evidence type="ECO:0000256" key="3">
    <source>
        <dbReference type="ARBA" id="ARBA00013025"/>
    </source>
</evidence>
<organism evidence="13 14">
    <name type="scientific">Nanchangia anserum</name>
    <dbReference type="NCBI Taxonomy" id="2692125"/>
    <lineage>
        <taxon>Bacteria</taxon>
        <taxon>Bacillati</taxon>
        <taxon>Actinomycetota</taxon>
        <taxon>Actinomycetes</taxon>
        <taxon>Actinomycetales</taxon>
        <taxon>Actinomycetaceae</taxon>
        <taxon>Nanchangia</taxon>
    </lineage>
</organism>
<keyword evidence="8" id="KW-0460">Magnesium</keyword>
<proteinExistence type="inferred from homology"/>
<sequence length="537" mass="56387">MASGSDPELAPYLEAADTPDAPDTLPIVEATPEASGERGAVSALVEASLIGGPLGADVVREVSRDERVAKADEDDVFAQAAERAVAEERVNRIFASLMERAPEHRISPTRERIERVLEWMGDPQLAYTTVHVAGTNGKTTTARMIESIVRASGQRTGLFTSPHLHSPRERICLDGAPISAPGFVDAWQDVEAFIDLVDRESRECERGRLSFFECLTAMAFQAFADAPVAVGVIEVGMGGTWDCTNVLDSAVQVITPIARDHEAWLGHTIAEIARNKAGIIRPGGIVISGRQVPEALAVLEEVAAAQGAQLRVLGRDFDVVAHEKAVGGSLISVRTPAALYEDIYVPVLGEYQGDNAACALAAAEVLWSGQPLEAALAERGLASVTSPGRAEIVRTSPMVMVDSAHNPHGAAALRSLIETDFSLTHVVGVFAGMADKNTEGVLAEMEPLLDSLVVTTLDTERALDVEAARAIAIDVFGPDRVIAAATPAEALDLAAAETDASGDPTASVGIVCFGSVILAGDVRALCGRADVDGQVGA</sequence>
<dbReference type="InterPro" id="IPR036565">
    <property type="entry name" value="Mur-like_cat_sf"/>
</dbReference>
<dbReference type="GO" id="GO:0005524">
    <property type="term" value="F:ATP binding"/>
    <property type="evidence" value="ECO:0007669"/>
    <property type="project" value="UniProtKB-KW"/>
</dbReference>
<evidence type="ECO:0000256" key="9">
    <source>
        <dbReference type="ARBA" id="ARBA00030592"/>
    </source>
</evidence>
<evidence type="ECO:0000256" key="5">
    <source>
        <dbReference type="ARBA" id="ARBA00022723"/>
    </source>
</evidence>
<comment type="catalytic activity">
    <reaction evidence="10">
        <text>(6S)-5,6,7,8-tetrahydrofolyl-(gamma-L-Glu)(n) + L-glutamate + ATP = (6S)-5,6,7,8-tetrahydrofolyl-(gamma-L-Glu)(n+1) + ADP + phosphate + H(+)</text>
        <dbReference type="Rhea" id="RHEA:10580"/>
        <dbReference type="Rhea" id="RHEA-COMP:14738"/>
        <dbReference type="Rhea" id="RHEA-COMP:14740"/>
        <dbReference type="ChEBI" id="CHEBI:15378"/>
        <dbReference type="ChEBI" id="CHEBI:29985"/>
        <dbReference type="ChEBI" id="CHEBI:30616"/>
        <dbReference type="ChEBI" id="CHEBI:43474"/>
        <dbReference type="ChEBI" id="CHEBI:141005"/>
        <dbReference type="ChEBI" id="CHEBI:456216"/>
        <dbReference type="EC" id="6.3.2.17"/>
    </reaction>
</comment>
<evidence type="ECO:0000256" key="7">
    <source>
        <dbReference type="ARBA" id="ARBA00022840"/>
    </source>
</evidence>
<dbReference type="GO" id="GO:0046872">
    <property type="term" value="F:metal ion binding"/>
    <property type="evidence" value="ECO:0007669"/>
    <property type="project" value="UniProtKB-KW"/>
</dbReference>
<dbReference type="GO" id="GO:0008841">
    <property type="term" value="F:dihydrofolate synthase activity"/>
    <property type="evidence" value="ECO:0007669"/>
    <property type="project" value="TreeGrafter"/>
</dbReference>
<gene>
    <name evidence="13" type="ORF">H8R10_02015</name>
</gene>
<dbReference type="GO" id="GO:0005737">
    <property type="term" value="C:cytoplasm"/>
    <property type="evidence" value="ECO:0007669"/>
    <property type="project" value="TreeGrafter"/>
</dbReference>
<dbReference type="PANTHER" id="PTHR11136">
    <property type="entry name" value="FOLYLPOLYGLUTAMATE SYNTHASE-RELATED"/>
    <property type="match status" value="1"/>
</dbReference>
<dbReference type="NCBIfam" id="TIGR01499">
    <property type="entry name" value="folC"/>
    <property type="match status" value="1"/>
</dbReference>
<evidence type="ECO:0000259" key="12">
    <source>
        <dbReference type="Pfam" id="PF02875"/>
    </source>
</evidence>
<evidence type="ECO:0000256" key="4">
    <source>
        <dbReference type="ARBA" id="ARBA00022598"/>
    </source>
</evidence>
<keyword evidence="5" id="KW-0479">Metal-binding</keyword>
<dbReference type="GO" id="GO:0004326">
    <property type="term" value="F:tetrahydrofolylpolyglutamate synthase activity"/>
    <property type="evidence" value="ECO:0007669"/>
    <property type="project" value="UniProtKB-EC"/>
</dbReference>
<feature type="domain" description="Mur ligase C-terminal" evidence="12">
    <location>
        <begin position="388"/>
        <end position="497"/>
    </location>
</feature>
<feature type="region of interest" description="Disordered" evidence="11">
    <location>
        <begin position="1"/>
        <end position="25"/>
    </location>
</feature>
<comment type="cofactor">
    <cofactor evidence="1">
        <name>Mg(2+)</name>
        <dbReference type="ChEBI" id="CHEBI:18420"/>
    </cofactor>
</comment>
<dbReference type="RefSeq" id="WP_191071090.1">
    <property type="nucleotide sequence ID" value="NZ_CP060506.1"/>
</dbReference>
<dbReference type="EMBL" id="JACRUO010000001">
    <property type="protein sequence ID" value="MBD3689010.1"/>
    <property type="molecule type" value="Genomic_DNA"/>
</dbReference>
<evidence type="ECO:0000256" key="10">
    <source>
        <dbReference type="ARBA" id="ARBA00047493"/>
    </source>
</evidence>
<dbReference type="PROSITE" id="PS01012">
    <property type="entry name" value="FOLYLPOLYGLU_SYNT_2"/>
    <property type="match status" value="1"/>
</dbReference>
<dbReference type="AlphaFoldDB" id="A0A8I0G717"/>